<dbReference type="RefSeq" id="WP_144951967.1">
    <property type="nucleotide sequence ID" value="NZ_VMQU01000049.1"/>
</dbReference>
<protein>
    <recommendedName>
        <fullName evidence="4">Transmembrane protein</fullName>
    </recommendedName>
</protein>
<keyword evidence="1" id="KW-1133">Transmembrane helix</keyword>
<evidence type="ECO:0000256" key="1">
    <source>
        <dbReference type="SAM" id="Phobius"/>
    </source>
</evidence>
<gene>
    <name evidence="2" type="ORF">FPZ47_13385</name>
</gene>
<name>A0A557XRW5_9MYCO</name>
<dbReference type="OrthoDB" id="4542680at2"/>
<feature type="transmembrane region" description="Helical" evidence="1">
    <location>
        <begin position="32"/>
        <end position="56"/>
    </location>
</feature>
<dbReference type="PANTHER" id="PTHR42305:SF1">
    <property type="entry name" value="MEMBRANE PROTEIN RV1733C-RELATED"/>
    <property type="match status" value="1"/>
</dbReference>
<accession>A0A557XRW5</accession>
<comment type="caution">
    <text evidence="2">The sequence shown here is derived from an EMBL/GenBank/DDBJ whole genome shotgun (WGS) entry which is preliminary data.</text>
</comment>
<keyword evidence="3" id="KW-1185">Reference proteome</keyword>
<keyword evidence="1" id="KW-0472">Membrane</keyword>
<organism evidence="2 3">
    <name type="scientific">Mycobacterium helveticum</name>
    <dbReference type="NCBI Taxonomy" id="2592811"/>
    <lineage>
        <taxon>Bacteria</taxon>
        <taxon>Bacillati</taxon>
        <taxon>Actinomycetota</taxon>
        <taxon>Actinomycetes</taxon>
        <taxon>Mycobacteriales</taxon>
        <taxon>Mycobacteriaceae</taxon>
        <taxon>Mycobacterium</taxon>
    </lineage>
</organism>
<dbReference type="Proteomes" id="UP000320513">
    <property type="component" value="Unassembled WGS sequence"/>
</dbReference>
<dbReference type="EMBL" id="VMQU01000049">
    <property type="protein sequence ID" value="TVS88707.1"/>
    <property type="molecule type" value="Genomic_DNA"/>
</dbReference>
<keyword evidence="1" id="KW-0812">Transmembrane</keyword>
<dbReference type="InterPro" id="IPR039708">
    <property type="entry name" value="MT1774/Rv1733c-like"/>
</dbReference>
<feature type="transmembrane region" description="Helical" evidence="1">
    <location>
        <begin position="143"/>
        <end position="171"/>
    </location>
</feature>
<reference evidence="2 3" key="1">
    <citation type="submission" date="2019-07" db="EMBL/GenBank/DDBJ databases">
        <title>New Mycobacterium species.</title>
        <authorList>
            <person name="Tortoli E."/>
            <person name="Ghielmetti G."/>
            <person name="Friedel U."/>
            <person name="Trovato A."/>
        </authorList>
    </citation>
    <scope>NUCLEOTIDE SEQUENCE [LARGE SCALE GENOMIC DNA]</scope>
    <source>
        <strain evidence="2 3">16-83</strain>
    </source>
</reference>
<dbReference type="AlphaFoldDB" id="A0A557XRW5"/>
<dbReference type="PANTHER" id="PTHR42305">
    <property type="entry name" value="MEMBRANE PROTEIN RV1733C-RELATED"/>
    <property type="match status" value="1"/>
</dbReference>
<evidence type="ECO:0000313" key="3">
    <source>
        <dbReference type="Proteomes" id="UP000320513"/>
    </source>
</evidence>
<sequence length="198" mass="21116">METFTWDPRRWLIARVVGRNPLLRPADRIEALVVLVAIVAALVAVPVAGVVGAATYGARDRSYAQEARERHPVRAQVTDAHPGELGTTVAQVRWVGTGGEQRSGTLRLAGPVGPGGADDIGAVDIWVDKAGNLTAPPTPPWHAVGAVAGTMVLTLLTASGVLALLLTAVVYRLDRIRDARWERELRVLVDDGGRTNRS</sequence>
<evidence type="ECO:0008006" key="4">
    <source>
        <dbReference type="Google" id="ProtNLM"/>
    </source>
</evidence>
<evidence type="ECO:0000313" key="2">
    <source>
        <dbReference type="EMBL" id="TVS88707.1"/>
    </source>
</evidence>
<proteinExistence type="predicted"/>